<dbReference type="Proteomes" id="UP001358417">
    <property type="component" value="Unassembled WGS sequence"/>
</dbReference>
<dbReference type="GeneID" id="89969867"/>
<accession>A0AAV9NC25</accession>
<name>A0AAV9NC25_9EURO</name>
<proteinExistence type="predicted"/>
<gene>
    <name evidence="1" type="ORF">LTR84_001651</name>
</gene>
<sequence>MDLITDVSKIQACHLHMEPLASELALDNLTSPITELRVAYFPTTITDTEQAIFEDSIAKFFSRIQLHAMEMVGYSVGWPLEPLSVDGSPQEGKAHVTCVGWQSIEAHEAILKSQVFKDNEHLIINPTGAIHTEIVHFTGVRFK</sequence>
<organism evidence="1 2">
    <name type="scientific">Exophiala bonariae</name>
    <dbReference type="NCBI Taxonomy" id="1690606"/>
    <lineage>
        <taxon>Eukaryota</taxon>
        <taxon>Fungi</taxon>
        <taxon>Dikarya</taxon>
        <taxon>Ascomycota</taxon>
        <taxon>Pezizomycotina</taxon>
        <taxon>Eurotiomycetes</taxon>
        <taxon>Chaetothyriomycetidae</taxon>
        <taxon>Chaetothyriales</taxon>
        <taxon>Herpotrichiellaceae</taxon>
        <taxon>Exophiala</taxon>
    </lineage>
</organism>
<protein>
    <submittedName>
        <fullName evidence="1">Uncharacterized protein</fullName>
    </submittedName>
</protein>
<dbReference type="AlphaFoldDB" id="A0AAV9NC25"/>
<evidence type="ECO:0000313" key="1">
    <source>
        <dbReference type="EMBL" id="KAK5053690.1"/>
    </source>
</evidence>
<reference evidence="1 2" key="1">
    <citation type="submission" date="2023-08" db="EMBL/GenBank/DDBJ databases">
        <title>Black Yeasts Isolated from many extreme environments.</title>
        <authorList>
            <person name="Coleine C."/>
            <person name="Stajich J.E."/>
            <person name="Selbmann L."/>
        </authorList>
    </citation>
    <scope>NUCLEOTIDE SEQUENCE [LARGE SCALE GENOMIC DNA]</scope>
    <source>
        <strain evidence="1 2">CCFEE 5792</strain>
    </source>
</reference>
<dbReference type="RefSeq" id="XP_064706815.1">
    <property type="nucleotide sequence ID" value="XM_064845270.1"/>
</dbReference>
<evidence type="ECO:0000313" key="2">
    <source>
        <dbReference type="Proteomes" id="UP001358417"/>
    </source>
</evidence>
<dbReference type="EMBL" id="JAVRRD010000011">
    <property type="protein sequence ID" value="KAK5053690.1"/>
    <property type="molecule type" value="Genomic_DNA"/>
</dbReference>
<keyword evidence="2" id="KW-1185">Reference proteome</keyword>
<comment type="caution">
    <text evidence="1">The sequence shown here is derived from an EMBL/GenBank/DDBJ whole genome shotgun (WGS) entry which is preliminary data.</text>
</comment>